<organism evidence="1 2">
    <name type="scientific">Alkalilimnicola ehrlichii</name>
    <dbReference type="NCBI Taxonomy" id="351052"/>
    <lineage>
        <taxon>Bacteria</taxon>
        <taxon>Pseudomonadati</taxon>
        <taxon>Pseudomonadota</taxon>
        <taxon>Gammaproteobacteria</taxon>
        <taxon>Chromatiales</taxon>
        <taxon>Ectothiorhodospiraceae</taxon>
        <taxon>Alkalilimnicola</taxon>
    </lineage>
</organism>
<proteinExistence type="predicted"/>
<sequence length="146" mass="16668">MSLNPFVHAEKYHGAGSQEVFNKALIEQAFDNWQQGAGDFFDLLSENAKWTIIGSSPISETYRSRQELIDHSIKPINARLATPITPYVRKIIAEENIVVVFWDGSATTLDGNRYDNNYAWHMVMEEGEITEVTAFLDTWKLTKLLE</sequence>
<gene>
    <name evidence="1" type="ORF">CAL65_17500</name>
</gene>
<evidence type="ECO:0008006" key="3">
    <source>
        <dbReference type="Google" id="ProtNLM"/>
    </source>
</evidence>
<dbReference type="PANTHER" id="PTHR41252">
    <property type="entry name" value="BLR2505 PROTEIN"/>
    <property type="match status" value="1"/>
</dbReference>
<name>A0A3E0WKH1_9GAMM</name>
<dbReference type="SUPFAM" id="SSF54427">
    <property type="entry name" value="NTF2-like"/>
    <property type="match status" value="1"/>
</dbReference>
<evidence type="ECO:0000313" key="1">
    <source>
        <dbReference type="EMBL" id="RFA33452.1"/>
    </source>
</evidence>
<dbReference type="Proteomes" id="UP000256763">
    <property type="component" value="Unassembled WGS sequence"/>
</dbReference>
<protein>
    <recommendedName>
        <fullName evidence="3">Ketosteroid isomerase</fullName>
    </recommendedName>
</protein>
<dbReference type="RefSeq" id="WP_116348293.1">
    <property type="nucleotide sequence ID" value="NZ_NFZW01000021.1"/>
</dbReference>
<dbReference type="PANTHER" id="PTHR41252:SF1">
    <property type="entry name" value="BLR2505 PROTEIN"/>
    <property type="match status" value="1"/>
</dbReference>
<dbReference type="AlphaFoldDB" id="A0A3E0WKH1"/>
<dbReference type="Gene3D" id="3.10.450.50">
    <property type="match status" value="1"/>
</dbReference>
<reference evidence="2" key="1">
    <citation type="submission" date="2017-05" db="EMBL/GenBank/DDBJ databases">
        <authorList>
            <person name="Sharma S."/>
            <person name="Sidhu C."/>
            <person name="Pinnaka A.K."/>
        </authorList>
    </citation>
    <scope>NUCLEOTIDE SEQUENCE [LARGE SCALE GENOMIC DNA]</scope>
    <source>
        <strain evidence="2">AK93</strain>
    </source>
</reference>
<dbReference type="InterPro" id="IPR032710">
    <property type="entry name" value="NTF2-like_dom_sf"/>
</dbReference>
<evidence type="ECO:0000313" key="2">
    <source>
        <dbReference type="Proteomes" id="UP000256763"/>
    </source>
</evidence>
<dbReference type="EMBL" id="NFZW01000021">
    <property type="protein sequence ID" value="RFA33452.1"/>
    <property type="molecule type" value="Genomic_DNA"/>
</dbReference>
<keyword evidence="2" id="KW-1185">Reference proteome</keyword>
<comment type="caution">
    <text evidence="1">The sequence shown here is derived from an EMBL/GenBank/DDBJ whole genome shotgun (WGS) entry which is preliminary data.</text>
</comment>
<accession>A0A3E0WKH1</accession>